<sequence length="94" mass="10940">MSNSTYKILKSGNVYEVKLTKDEDKISYISSDISSNNNEVHVALFDKDKIELDTMIYRNAQYGNEILWTNEGNNLFYINSNNGKSRIYRFSINK</sequence>
<dbReference type="EMBL" id="JAESWA010000022">
    <property type="protein sequence ID" value="MBL4931683.1"/>
    <property type="molecule type" value="Genomic_DNA"/>
</dbReference>
<name>A0A937FGN5_9CLOT</name>
<protein>
    <submittedName>
        <fullName evidence="1">Uncharacterized protein</fullName>
    </submittedName>
</protein>
<proteinExistence type="predicted"/>
<accession>A0A937FGN5</accession>
<evidence type="ECO:0000313" key="2">
    <source>
        <dbReference type="Proteomes" id="UP000623681"/>
    </source>
</evidence>
<dbReference type="RefSeq" id="WP_202767070.1">
    <property type="nucleotide sequence ID" value="NZ_JAESWA010000022.1"/>
</dbReference>
<dbReference type="AlphaFoldDB" id="A0A937FGN5"/>
<dbReference type="Proteomes" id="UP000623681">
    <property type="component" value="Unassembled WGS sequence"/>
</dbReference>
<gene>
    <name evidence="1" type="ORF">JK634_07695</name>
</gene>
<organism evidence="1 2">
    <name type="scientific">Clostridium paridis</name>
    <dbReference type="NCBI Taxonomy" id="2803863"/>
    <lineage>
        <taxon>Bacteria</taxon>
        <taxon>Bacillati</taxon>
        <taxon>Bacillota</taxon>
        <taxon>Clostridia</taxon>
        <taxon>Eubacteriales</taxon>
        <taxon>Clostridiaceae</taxon>
        <taxon>Clostridium</taxon>
    </lineage>
</organism>
<reference evidence="1" key="1">
    <citation type="submission" date="2021-01" db="EMBL/GenBank/DDBJ databases">
        <title>Genome public.</title>
        <authorList>
            <person name="Liu C."/>
            <person name="Sun Q."/>
        </authorList>
    </citation>
    <scope>NUCLEOTIDE SEQUENCE</scope>
    <source>
        <strain evidence="1">YIM B02565</strain>
    </source>
</reference>
<comment type="caution">
    <text evidence="1">The sequence shown here is derived from an EMBL/GenBank/DDBJ whole genome shotgun (WGS) entry which is preliminary data.</text>
</comment>
<dbReference type="SUPFAM" id="SSF82171">
    <property type="entry name" value="DPP6 N-terminal domain-like"/>
    <property type="match status" value="1"/>
</dbReference>
<evidence type="ECO:0000313" key="1">
    <source>
        <dbReference type="EMBL" id="MBL4931683.1"/>
    </source>
</evidence>
<keyword evidence="2" id="KW-1185">Reference proteome</keyword>